<feature type="domain" description="Tryptophan synthase beta chain-like PALP" evidence="3">
    <location>
        <begin position="48"/>
        <end position="379"/>
    </location>
</feature>
<dbReference type="SUPFAM" id="SSF53686">
    <property type="entry name" value="Tryptophan synthase beta subunit-like PLP-dependent enzymes"/>
    <property type="match status" value="1"/>
</dbReference>
<protein>
    <submittedName>
        <fullName evidence="4">Diaminopropionate ammonia-lyase</fullName>
        <ecNumber evidence="4">4.3.1.15</ecNumber>
    </submittedName>
</protein>
<sequence length="403" mass="42237">MTLAFPQLPFELIDNPAADPDAAYGDRQAAVLNAEGLAEARRCITAWPGYAPTPLIDLAGLARDLGIASLSYKQEGARFGLKSFKPLGGAFAVERCLVRAVAEATGEEDIDPARILDGTHADIVSRVTVTAATDGNHGRSVAWGSRMFGCRCVIFINEAVSAAREAAIADFGAEVRRLKGSYDDAVRHAFKTAREEGWTVIPDTSDGDIVEAPRDVMQGYALLADELFDQLDVAPTHLFLQAGVGGMAAAVAAEFWRRSGAARPMTILVEPKQAACWFKSLQAGTPTPVTGDIDSFMGGLSCGECSMLAWAILQPGAHAAMIVDDAAAKETMRLLAEGDPPVVGGESGVAGLAALITAATDPAAREKLKLDATSRVVVIGSEGAVDEAVYREVVGTPSHEVAA</sequence>
<accession>A0ABT3H6J2</accession>
<dbReference type="Pfam" id="PF00291">
    <property type="entry name" value="PALP"/>
    <property type="match status" value="1"/>
</dbReference>
<dbReference type="RefSeq" id="WP_264599687.1">
    <property type="nucleotide sequence ID" value="NZ_JAOQNS010000001.1"/>
</dbReference>
<comment type="caution">
    <text evidence="4">The sequence shown here is derived from an EMBL/GenBank/DDBJ whole genome shotgun (WGS) entry which is preliminary data.</text>
</comment>
<keyword evidence="5" id="KW-1185">Reference proteome</keyword>
<keyword evidence="2" id="KW-0663">Pyridoxal phosphate</keyword>
<keyword evidence="4" id="KW-0456">Lyase</keyword>
<evidence type="ECO:0000313" key="5">
    <source>
        <dbReference type="Proteomes" id="UP001209755"/>
    </source>
</evidence>
<evidence type="ECO:0000259" key="3">
    <source>
        <dbReference type="Pfam" id="PF00291"/>
    </source>
</evidence>
<dbReference type="InterPro" id="IPR036052">
    <property type="entry name" value="TrpB-like_PALP_sf"/>
</dbReference>
<dbReference type="EMBL" id="JAOQNS010000001">
    <property type="protein sequence ID" value="MCW2306012.1"/>
    <property type="molecule type" value="Genomic_DNA"/>
</dbReference>
<dbReference type="PANTHER" id="PTHR42937:SF1">
    <property type="entry name" value="DIAMINOPROPIONATE AMMONIA-LYASE"/>
    <property type="match status" value="1"/>
</dbReference>
<dbReference type="InterPro" id="IPR001926">
    <property type="entry name" value="TrpB-like_PALP"/>
</dbReference>
<dbReference type="Proteomes" id="UP001209755">
    <property type="component" value="Unassembled WGS sequence"/>
</dbReference>
<comment type="cofactor">
    <cofactor evidence="1">
        <name>pyridoxal 5'-phosphate</name>
        <dbReference type="ChEBI" id="CHEBI:597326"/>
    </cofactor>
</comment>
<reference evidence="5" key="1">
    <citation type="submission" date="2023-07" db="EMBL/GenBank/DDBJ databases">
        <title>Genome sequencing of Purple Non-Sulfur Bacteria from various extreme environments.</title>
        <authorList>
            <person name="Mayer M."/>
        </authorList>
    </citation>
    <scope>NUCLEOTIDE SEQUENCE [LARGE SCALE GENOMIC DNA]</scope>
    <source>
        <strain evidence="5">DSM 17935</strain>
    </source>
</reference>
<dbReference type="Gene3D" id="3.40.50.1100">
    <property type="match status" value="3"/>
</dbReference>
<proteinExistence type="predicted"/>
<evidence type="ECO:0000313" key="4">
    <source>
        <dbReference type="EMBL" id="MCW2306012.1"/>
    </source>
</evidence>
<evidence type="ECO:0000256" key="1">
    <source>
        <dbReference type="ARBA" id="ARBA00001933"/>
    </source>
</evidence>
<dbReference type="GO" id="GO:0008838">
    <property type="term" value="F:diaminopropionate ammonia-lyase activity"/>
    <property type="evidence" value="ECO:0007669"/>
    <property type="project" value="UniProtKB-EC"/>
</dbReference>
<dbReference type="EC" id="4.3.1.15" evidence="4"/>
<gene>
    <name evidence="4" type="ORF">M2319_000328</name>
</gene>
<organism evidence="4 5">
    <name type="scientific">Rhodobium gokarnense</name>
    <dbReference type="NCBI Taxonomy" id="364296"/>
    <lineage>
        <taxon>Bacteria</taxon>
        <taxon>Pseudomonadati</taxon>
        <taxon>Pseudomonadota</taxon>
        <taxon>Alphaproteobacteria</taxon>
        <taxon>Hyphomicrobiales</taxon>
        <taxon>Rhodobiaceae</taxon>
        <taxon>Rhodobium</taxon>
    </lineage>
</organism>
<dbReference type="NCBIfam" id="NF006058">
    <property type="entry name" value="PRK08206.1"/>
    <property type="match status" value="1"/>
</dbReference>
<name>A0ABT3H6J2_9HYPH</name>
<dbReference type="PANTHER" id="PTHR42937">
    <property type="match status" value="1"/>
</dbReference>
<evidence type="ECO:0000256" key="2">
    <source>
        <dbReference type="ARBA" id="ARBA00022898"/>
    </source>
</evidence>